<feature type="signal peptide" evidence="8">
    <location>
        <begin position="1"/>
        <end position="21"/>
    </location>
</feature>
<evidence type="ECO:0000256" key="6">
    <source>
        <dbReference type="PIRNR" id="PIRNR017529"/>
    </source>
</evidence>
<dbReference type="PIRSF" id="PIRSF017529">
    <property type="entry name" value="Aquaporin_11/12"/>
    <property type="match status" value="1"/>
</dbReference>
<evidence type="ECO:0000256" key="8">
    <source>
        <dbReference type="SAM" id="SignalP"/>
    </source>
</evidence>
<accession>A0A6P8RH08</accession>
<dbReference type="InterPro" id="IPR051883">
    <property type="entry name" value="AQP11/12_channel"/>
</dbReference>
<evidence type="ECO:0000256" key="5">
    <source>
        <dbReference type="ARBA" id="ARBA00023136"/>
    </source>
</evidence>
<evidence type="ECO:0000256" key="3">
    <source>
        <dbReference type="ARBA" id="ARBA00022692"/>
    </source>
</evidence>
<dbReference type="InterPro" id="IPR000425">
    <property type="entry name" value="MIP"/>
</dbReference>
<evidence type="ECO:0000313" key="9">
    <source>
        <dbReference type="Proteomes" id="UP000515159"/>
    </source>
</evidence>
<keyword evidence="5 6" id="KW-0472">Membrane</keyword>
<dbReference type="CTD" id="282679"/>
<sequence length="263" mass="27865">MADSLWVSLALLAATVLSCEALRRCGRRRPLVLELVSTVQLCGGAHELRLLGEGGAADPQLFLVLLYAFTLANVLTFSGATCNPNGTLERLLSGRASPAETAQRLAAQFGAALLARLGMAGVWALKLSPLHALGGSPCRSGIRTDDLVLAAAVEALCAFAMQSGLRYVRGEQLKYQAHVLAAIIVLLAYAGGNITGAVFNQALAFSIYFHCKGNTFLEYAVVYWLGPVIGMVCSVVLFDCIIPILSTSSVKKSQSSSKEEKTD</sequence>
<keyword evidence="7" id="KW-0813">Transport</keyword>
<dbReference type="FunCoup" id="A0A6P8RH08">
    <property type="interactions" value="1103"/>
</dbReference>
<dbReference type="AlphaFoldDB" id="A0A6P8RH08"/>
<keyword evidence="8" id="KW-0732">Signal</keyword>
<proteinExistence type="inferred from homology"/>
<keyword evidence="3 6" id="KW-0812">Transmembrane</keyword>
<dbReference type="PRINTS" id="PR00783">
    <property type="entry name" value="MINTRINSICP"/>
</dbReference>
<dbReference type="InParanoid" id="A0A6P8RH08"/>
<dbReference type="GeneID" id="117362116"/>
<dbReference type="GO" id="GO:0015267">
    <property type="term" value="F:channel activity"/>
    <property type="evidence" value="ECO:0007669"/>
    <property type="project" value="InterPro"/>
</dbReference>
<dbReference type="Proteomes" id="UP000515159">
    <property type="component" value="Chromosome 6"/>
</dbReference>
<comment type="subcellular location">
    <subcellularLocation>
        <location evidence="1">Membrane</location>
        <topology evidence="1">Multi-pass membrane protein</topology>
    </subcellularLocation>
</comment>
<dbReference type="SUPFAM" id="SSF81338">
    <property type="entry name" value="Aquaporin-like"/>
    <property type="match status" value="1"/>
</dbReference>
<evidence type="ECO:0000256" key="2">
    <source>
        <dbReference type="ARBA" id="ARBA00005900"/>
    </source>
</evidence>
<name>A0A6P8RH08_GEOSA</name>
<evidence type="ECO:0000313" key="10">
    <source>
        <dbReference type="RefSeq" id="XP_033803843.1"/>
    </source>
</evidence>
<reference evidence="10" key="1">
    <citation type="submission" date="2025-08" db="UniProtKB">
        <authorList>
            <consortium name="RefSeq"/>
        </authorList>
    </citation>
    <scope>IDENTIFICATION</scope>
</reference>
<evidence type="ECO:0000256" key="1">
    <source>
        <dbReference type="ARBA" id="ARBA00004141"/>
    </source>
</evidence>
<keyword evidence="9" id="KW-1185">Reference proteome</keyword>
<feature type="transmembrane region" description="Helical" evidence="6">
    <location>
        <begin position="180"/>
        <end position="209"/>
    </location>
</feature>
<dbReference type="InterPro" id="IPR016697">
    <property type="entry name" value="Aquaporin_11/12"/>
</dbReference>
<organism evidence="9 10">
    <name type="scientific">Geotrypetes seraphini</name>
    <name type="common">Gaboon caecilian</name>
    <name type="synonym">Caecilia seraphini</name>
    <dbReference type="NCBI Taxonomy" id="260995"/>
    <lineage>
        <taxon>Eukaryota</taxon>
        <taxon>Metazoa</taxon>
        <taxon>Chordata</taxon>
        <taxon>Craniata</taxon>
        <taxon>Vertebrata</taxon>
        <taxon>Euteleostomi</taxon>
        <taxon>Amphibia</taxon>
        <taxon>Gymnophiona</taxon>
        <taxon>Geotrypetes</taxon>
    </lineage>
</organism>
<feature type="transmembrane region" description="Helical" evidence="6">
    <location>
        <begin position="221"/>
        <end position="245"/>
    </location>
</feature>
<dbReference type="InterPro" id="IPR023271">
    <property type="entry name" value="Aquaporin-like"/>
</dbReference>
<dbReference type="Gene3D" id="1.20.1080.10">
    <property type="entry name" value="Glycerol uptake facilitator protein"/>
    <property type="match status" value="1"/>
</dbReference>
<keyword evidence="4 6" id="KW-1133">Transmembrane helix</keyword>
<dbReference type="Pfam" id="PF00230">
    <property type="entry name" value="MIP"/>
    <property type="match status" value="1"/>
</dbReference>
<dbReference type="GO" id="GO:0016020">
    <property type="term" value="C:membrane"/>
    <property type="evidence" value="ECO:0007669"/>
    <property type="project" value="UniProtKB-SubCell"/>
</dbReference>
<dbReference type="OrthoDB" id="9894770at2759"/>
<dbReference type="GO" id="GO:0005737">
    <property type="term" value="C:cytoplasm"/>
    <property type="evidence" value="ECO:0007669"/>
    <property type="project" value="TreeGrafter"/>
</dbReference>
<comment type="similarity">
    <text evidence="2">Belongs to the MIP/aquaporin (TC 1.A.8) family. AQP11/AQP12 subfamily.</text>
</comment>
<dbReference type="PANTHER" id="PTHR21191:SF7">
    <property type="entry name" value="AQUAPORIN-11"/>
    <property type="match status" value="1"/>
</dbReference>
<dbReference type="KEGG" id="gsh:117362116"/>
<protein>
    <recommendedName>
        <fullName evidence="6">Aquaporin</fullName>
    </recommendedName>
</protein>
<dbReference type="RefSeq" id="XP_033803843.1">
    <property type="nucleotide sequence ID" value="XM_033947952.1"/>
</dbReference>
<gene>
    <name evidence="10" type="primary">AQP11</name>
</gene>
<evidence type="ECO:0000256" key="4">
    <source>
        <dbReference type="ARBA" id="ARBA00022989"/>
    </source>
</evidence>
<evidence type="ECO:0000256" key="7">
    <source>
        <dbReference type="RuleBase" id="RU000477"/>
    </source>
</evidence>
<feature type="chain" id="PRO_5027576166" description="Aquaporin" evidence="8">
    <location>
        <begin position="22"/>
        <end position="263"/>
    </location>
</feature>
<dbReference type="PANTHER" id="PTHR21191">
    <property type="entry name" value="AQUAPORIN"/>
    <property type="match status" value="1"/>
</dbReference>
<comment type="caution">
    <text evidence="6">Lacks conserved residue(s) required for the propagation of feature annotation.</text>
</comment>